<feature type="transmembrane region" description="Helical" evidence="8">
    <location>
        <begin position="341"/>
        <end position="357"/>
    </location>
</feature>
<sequence length="709" mass="77699">MLQTYQRPVLLILALCLWLMGCGFILSRPAVSMEQVSGLYAAEVAAGNTYRWSGDQIVIPITHHSGPTLLDIRMAAPRWPERTAPELVLATSSPLAHLIPPAEPRHYRLLLPPNAPSLTLQSSVARPPGNDPRWLGVVVYELAAQPHGLPITALYLNMLTLVLAIAAALLLDWAIRRGWATPLVLTGLAFVLRSIDLSHTPPGWRIDEVVSLVDAWNLAQTGRDHLGHPWPLGAFEALGDWIAPLLTYLELPFVALFGPQRLVGRGVTAVVGALAAPLGYALAQRLGLGRAGAITTGLMMALSPWQIFMSRIALPPALVPTFWTLTLLAAVHFIQTRERRAAIGLACAAGFALYAYPTLKMAVPLLVALALVIALAAWWVSPDRPHLGQLIRAWLPAGLLLALLWAPFISVTLFNPASSTRLGQAALRADSAIEWLRAWWAGYSVYFQPAFYYQRGDGSSIRGVPGFGAELWAGLPLLLLGLVIVIKRNVALVGARRDAPLRDTYRFIPLFILGAILIAPLPSSVTTPSPHSYRGAPIAPLYALLVGYGAAWLWQQRRPLLQYGISLVLAVGLLWQWGIWWQAYTQEYPHIQAELNQDGLAETMRRAVDMAANYDEIWISYDSIGVPYIFVLAAQPMPANESQRLIEVQRQPGRFNAISRIGRYQFVDTRTLGWDLPILAAVPGGSGSRGFVIQAWEEAGKRILVVRGM</sequence>
<dbReference type="PANTHER" id="PTHR33908:SF3">
    <property type="entry name" value="UNDECAPRENYL PHOSPHATE-ALPHA-4-AMINO-4-DEOXY-L-ARABINOSE ARABINOSYL TRANSFERASE"/>
    <property type="match status" value="1"/>
</dbReference>
<feature type="transmembrane region" description="Helical" evidence="8">
    <location>
        <begin position="363"/>
        <end position="381"/>
    </location>
</feature>
<evidence type="ECO:0000256" key="1">
    <source>
        <dbReference type="ARBA" id="ARBA00004651"/>
    </source>
</evidence>
<feature type="transmembrane region" description="Helical" evidence="8">
    <location>
        <begin position="467"/>
        <end position="486"/>
    </location>
</feature>
<organism evidence="10 11">
    <name type="scientific">Oscillochloris trichoides DG-6</name>
    <dbReference type="NCBI Taxonomy" id="765420"/>
    <lineage>
        <taxon>Bacteria</taxon>
        <taxon>Bacillati</taxon>
        <taxon>Chloroflexota</taxon>
        <taxon>Chloroflexia</taxon>
        <taxon>Chloroflexales</taxon>
        <taxon>Chloroflexineae</taxon>
        <taxon>Oscillochloridaceae</taxon>
        <taxon>Oscillochloris</taxon>
    </lineage>
</organism>
<dbReference type="PROSITE" id="PS51257">
    <property type="entry name" value="PROKAR_LIPOPROTEIN"/>
    <property type="match status" value="1"/>
</dbReference>
<dbReference type="EMBL" id="ADVR01000103">
    <property type="protein sequence ID" value="EFO79773.1"/>
    <property type="molecule type" value="Genomic_DNA"/>
</dbReference>
<feature type="transmembrane region" description="Helical" evidence="8">
    <location>
        <begin position="537"/>
        <end position="554"/>
    </location>
</feature>
<dbReference type="AlphaFoldDB" id="E1IGC0"/>
<keyword evidence="5 8" id="KW-0812">Transmembrane</keyword>
<gene>
    <name evidence="10" type="ORF">OSCT_2371</name>
</gene>
<dbReference type="PANTHER" id="PTHR33908">
    <property type="entry name" value="MANNOSYLTRANSFERASE YKCB-RELATED"/>
    <property type="match status" value="1"/>
</dbReference>
<proteinExistence type="predicted"/>
<dbReference type="GO" id="GO:0009103">
    <property type="term" value="P:lipopolysaccharide biosynthetic process"/>
    <property type="evidence" value="ECO:0007669"/>
    <property type="project" value="UniProtKB-ARBA"/>
</dbReference>
<evidence type="ECO:0000256" key="6">
    <source>
        <dbReference type="ARBA" id="ARBA00022989"/>
    </source>
</evidence>
<dbReference type="GO" id="GO:0016763">
    <property type="term" value="F:pentosyltransferase activity"/>
    <property type="evidence" value="ECO:0007669"/>
    <property type="project" value="TreeGrafter"/>
</dbReference>
<feature type="transmembrane region" description="Helical" evidence="8">
    <location>
        <begin position="561"/>
        <end position="581"/>
    </location>
</feature>
<feature type="transmembrane region" description="Helical" evidence="8">
    <location>
        <begin position="314"/>
        <end position="334"/>
    </location>
</feature>
<evidence type="ECO:0000256" key="4">
    <source>
        <dbReference type="ARBA" id="ARBA00022679"/>
    </source>
</evidence>
<feature type="transmembrane region" description="Helical" evidence="8">
    <location>
        <begin position="153"/>
        <end position="171"/>
    </location>
</feature>
<feature type="transmembrane region" description="Helical" evidence="8">
    <location>
        <begin position="290"/>
        <end position="308"/>
    </location>
</feature>
<evidence type="ECO:0000313" key="10">
    <source>
        <dbReference type="EMBL" id="EFO79773.1"/>
    </source>
</evidence>
<dbReference type="GO" id="GO:0006493">
    <property type="term" value="P:protein O-linked glycosylation"/>
    <property type="evidence" value="ECO:0007669"/>
    <property type="project" value="InterPro"/>
</dbReference>
<dbReference type="eggNOG" id="COG1807">
    <property type="taxonomic scope" value="Bacteria"/>
</dbReference>
<dbReference type="OrthoDB" id="974040at2"/>
<comment type="subcellular location">
    <subcellularLocation>
        <location evidence="1">Cell membrane</location>
        <topology evidence="1">Multi-pass membrane protein</topology>
    </subcellularLocation>
</comment>
<feature type="domain" description="ArnT-like N-terminal" evidence="9">
    <location>
        <begin position="207"/>
        <end position="383"/>
    </location>
</feature>
<comment type="caution">
    <text evidence="10">The sequence shown here is derived from an EMBL/GenBank/DDBJ whole genome shotgun (WGS) entry which is preliminary data.</text>
</comment>
<evidence type="ECO:0000259" key="9">
    <source>
        <dbReference type="Pfam" id="PF02366"/>
    </source>
</evidence>
<dbReference type="GO" id="GO:0000030">
    <property type="term" value="F:mannosyltransferase activity"/>
    <property type="evidence" value="ECO:0007669"/>
    <property type="project" value="InterPro"/>
</dbReference>
<dbReference type="Pfam" id="PF02366">
    <property type="entry name" value="PMT"/>
    <property type="match status" value="1"/>
</dbReference>
<evidence type="ECO:0000313" key="11">
    <source>
        <dbReference type="Proteomes" id="UP000054010"/>
    </source>
</evidence>
<dbReference type="GO" id="GO:0010041">
    <property type="term" value="P:response to iron(III) ion"/>
    <property type="evidence" value="ECO:0007669"/>
    <property type="project" value="TreeGrafter"/>
</dbReference>
<accession>E1IGC0</accession>
<keyword evidence="4" id="KW-0808">Transferase</keyword>
<dbReference type="GO" id="GO:0005886">
    <property type="term" value="C:plasma membrane"/>
    <property type="evidence" value="ECO:0007669"/>
    <property type="project" value="UniProtKB-SubCell"/>
</dbReference>
<evidence type="ECO:0000256" key="3">
    <source>
        <dbReference type="ARBA" id="ARBA00022676"/>
    </source>
</evidence>
<protein>
    <recommendedName>
        <fullName evidence="9">ArnT-like N-terminal domain-containing protein</fullName>
    </recommendedName>
</protein>
<evidence type="ECO:0000256" key="8">
    <source>
        <dbReference type="SAM" id="Phobius"/>
    </source>
</evidence>
<reference evidence="10 11" key="1">
    <citation type="journal article" date="2011" name="J. Bacteriol.">
        <title>Draft genome sequence of the anoxygenic filamentous phototrophic bacterium Oscillochloris trichoides subsp. DG-6.</title>
        <authorList>
            <person name="Kuznetsov B.B."/>
            <person name="Ivanovsky R.N."/>
            <person name="Keppen O.I."/>
            <person name="Sukhacheva M.V."/>
            <person name="Bumazhkin B.K."/>
            <person name="Patutina E.O."/>
            <person name="Beletsky A.V."/>
            <person name="Mardanov A.V."/>
            <person name="Baslerov R.V."/>
            <person name="Panteleeva A.N."/>
            <person name="Kolganova T.V."/>
            <person name="Ravin N.V."/>
            <person name="Skryabin K.G."/>
        </authorList>
    </citation>
    <scope>NUCLEOTIDE SEQUENCE [LARGE SCALE GENOMIC DNA]</scope>
    <source>
        <strain evidence="10 11">DG-6</strain>
    </source>
</reference>
<keyword evidence="2" id="KW-1003">Cell membrane</keyword>
<dbReference type="HOGENOM" id="CLU_389240_0_0_0"/>
<dbReference type="Proteomes" id="UP000054010">
    <property type="component" value="Unassembled WGS sequence"/>
</dbReference>
<keyword evidence="11" id="KW-1185">Reference proteome</keyword>
<feature type="transmembrane region" description="Helical" evidence="8">
    <location>
        <begin position="507"/>
        <end position="525"/>
    </location>
</feature>
<dbReference type="STRING" id="765420.OSCT_2371"/>
<dbReference type="InterPro" id="IPR050297">
    <property type="entry name" value="LipidA_mod_glycosyltrf_83"/>
</dbReference>
<evidence type="ECO:0000256" key="5">
    <source>
        <dbReference type="ARBA" id="ARBA00022692"/>
    </source>
</evidence>
<feature type="transmembrane region" description="Helical" evidence="8">
    <location>
        <begin position="393"/>
        <end position="414"/>
    </location>
</feature>
<evidence type="ECO:0000256" key="2">
    <source>
        <dbReference type="ARBA" id="ARBA00022475"/>
    </source>
</evidence>
<name>E1IGC0_9CHLR</name>
<keyword evidence="6 8" id="KW-1133">Transmembrane helix</keyword>
<keyword evidence="3" id="KW-0328">Glycosyltransferase</keyword>
<dbReference type="InterPro" id="IPR003342">
    <property type="entry name" value="ArnT-like_N"/>
</dbReference>
<evidence type="ECO:0000256" key="7">
    <source>
        <dbReference type="ARBA" id="ARBA00023136"/>
    </source>
</evidence>
<keyword evidence="7 8" id="KW-0472">Membrane</keyword>